<evidence type="ECO:0000313" key="3">
    <source>
        <dbReference type="EMBL" id="RCL73252.1"/>
    </source>
</evidence>
<dbReference type="PANTHER" id="PTHR44119">
    <property type="entry name" value="MAGNESIUM-CHELATASE SUBUNIT CHLH, CHLOROPLASTIC"/>
    <property type="match status" value="1"/>
</dbReference>
<gene>
    <name evidence="3" type="primary">cobN</name>
    <name evidence="3" type="ORF">DBW71_03945</name>
</gene>
<feature type="domain" description="CobN/magnesium chelatase" evidence="2">
    <location>
        <begin position="138"/>
        <end position="1229"/>
    </location>
</feature>
<keyword evidence="3" id="KW-0436">Ligase</keyword>
<comment type="caution">
    <text evidence="3">The sequence shown here is derived from an EMBL/GenBank/DDBJ whole genome shotgun (WGS) entry which is preliminary data.</text>
</comment>
<dbReference type="GO" id="GO:0009236">
    <property type="term" value="P:cobalamin biosynthetic process"/>
    <property type="evidence" value="ECO:0007669"/>
    <property type="project" value="UniProtKB-UniRule"/>
</dbReference>
<organism evidence="3 4">
    <name type="scientific">PS1 clade bacterium</name>
    <dbReference type="NCBI Taxonomy" id="2175152"/>
    <lineage>
        <taxon>Bacteria</taxon>
        <taxon>Pseudomonadati</taxon>
        <taxon>Pseudomonadota</taxon>
        <taxon>Alphaproteobacteria</taxon>
        <taxon>PS1 clade</taxon>
    </lineage>
</organism>
<dbReference type="Pfam" id="PF02514">
    <property type="entry name" value="CobN-Mg_chel"/>
    <property type="match status" value="1"/>
</dbReference>
<evidence type="ECO:0000313" key="4">
    <source>
        <dbReference type="Proteomes" id="UP000253570"/>
    </source>
</evidence>
<dbReference type="EMBL" id="QOQD01000008">
    <property type="protein sequence ID" value="RCL73252.1"/>
    <property type="molecule type" value="Genomic_DNA"/>
</dbReference>
<dbReference type="InterPro" id="IPR003672">
    <property type="entry name" value="CobN/Mg_chltase"/>
</dbReference>
<sequence length="1239" mass="141881">MHIVTSHQHDSKNHEKSEYFVQETADIIFLSSADTEISLLSKSINELDTYPSIRLANLLNLSETKSIDNYINKTLSKAKIVIVRILGGKSYWNYGIEKLIEHQMTKKCDVIFFPGDDKFDEQLYALSSIKGMKYKELWSYFIEGGAENASNLLKYISYLQFNSPKPASSKKISPVGIYWPKKNEISSVELEKNWNKSRKHVIAITFYSALLQSGQTEVIDSLIFELQKNYNCLPIYAKSFKDKKNAELTTYLLQEYSPISLINLTGFSLKEERLSNTTIFDSGERLVFQGVLSSMSEHEWSHSSKGMNDRDIIMAISLPEIDGRIITKTIAFKEKIKFDSITQTDLVEYHPNIFGIKYLCNLVKKWGDLINLSNNQKKIFISLANYPNKDSRIANGVGLDTPNSIINFVNRLKKEDYQIEEFPNNADKLMKQLIAGQTNNLNKNVTIDIQSLSLKDYKKFYKKLSKKVRNEVEARWGRIEDDPFVEHDILKLPIQIFGNIAIGIQPARGYNIDPKNTYHSPDLVPPHFYFGYYFWLKYIFRTNAIIQFGKHGNLEWLPGKSLSLSENCYPEAILQSTPLIYPFIVNDPGEGTQAKRRNAALIVDHLTPSLTNADTYGELIEIEILLDEYYEAYQTDQNRAKNIRDQIIELTQSNGLYADTMIEIEDDTETKLNKIDTYLCEIKELQIRDGLHIFGKSPKGNELNNLLLSIAKISRNNGLSENQPITQAIADDINLNFNSINCIKSAPYSGSKKNCLAQLSKSMWRTNSDTIERLELLSEKILKNDYEIPSNWKNTISVINSMNMDIKIRIKESGKNELNNILNLLESKFIKPGPSGAPTRGKVEVLPTGKNFYSIDMRALPTRTAWSIGALSADLLIKDFYKRKGYFPTHFGLSAWGTSNMRTGGDDISQALALIGAKPKWDNVSGRVNGFEIIPIGKLSRPRVDVTLRISGFFRDAFPNLINLFDQAVQEIIKLDESANDNPIRAAHRKDIEYFKDKKFSDTEVHRLASYRVFSSMPGSYGAGLQSLIDEGIWKTSDDLADNYINWGSYAYGIDNYGDQNKKIFTMKLERLEAVIQNQDNREHDILDSDDYYQFHGGMGSAVKKLSGRKPIYYHNDHSKPQDIKIRTLDEELSKIVRGRAVNPKWINSIMKHGYKGAFELLATLDYLYAYQATTGLVKDHHFDLLFESYIIDERVNNFIQKYNPDALSDMKKRFLDAIERKLWHPKRNDTLNFLKIEK</sequence>
<evidence type="ECO:0000259" key="2">
    <source>
        <dbReference type="Pfam" id="PF02514"/>
    </source>
</evidence>
<proteinExistence type="predicted"/>
<dbReference type="PANTHER" id="PTHR44119:SF4">
    <property type="entry name" value="AEROBIC COBALTOCHELATASE SUBUNIT COBN"/>
    <property type="match status" value="1"/>
</dbReference>
<dbReference type="AlphaFoldDB" id="A0A368DN41"/>
<evidence type="ECO:0000256" key="1">
    <source>
        <dbReference type="NCBIfam" id="TIGR02257"/>
    </source>
</evidence>
<accession>A0A368DN41</accession>
<protein>
    <recommendedName>
        <fullName evidence="1">Cobaltochelatase subunit CobN</fullName>
        <ecNumber evidence="1">6.6.1.2</ecNumber>
    </recommendedName>
</protein>
<dbReference type="GO" id="GO:0051116">
    <property type="term" value="F:cobaltochelatase activity"/>
    <property type="evidence" value="ECO:0007669"/>
    <property type="project" value="UniProtKB-UniRule"/>
</dbReference>
<dbReference type="InterPro" id="IPR011953">
    <property type="entry name" value="Cobalto_CobN"/>
</dbReference>
<name>A0A368DN41_9PROT</name>
<dbReference type="NCBIfam" id="TIGR02257">
    <property type="entry name" value="cobalto_cobN"/>
    <property type="match status" value="1"/>
</dbReference>
<dbReference type="EC" id="6.6.1.2" evidence="1"/>
<dbReference type="Proteomes" id="UP000253570">
    <property type="component" value="Unassembled WGS sequence"/>
</dbReference>
<reference evidence="3 4" key="1">
    <citation type="journal article" date="2018" name="Microbiome">
        <title>Fine metagenomic profile of the Mediterranean stratified and mixed water columns revealed by assembly and recruitment.</title>
        <authorList>
            <person name="Haro-Moreno J.M."/>
            <person name="Lopez-Perez M."/>
            <person name="De La Torre J.R."/>
            <person name="Picazo A."/>
            <person name="Camacho A."/>
            <person name="Rodriguez-Valera F."/>
        </authorList>
    </citation>
    <scope>NUCLEOTIDE SEQUENCE [LARGE SCALE GENOMIC DNA]</scope>
    <source>
        <strain evidence="3">MED-G57</strain>
    </source>
</reference>
<dbReference type="CDD" id="cd10150">
    <property type="entry name" value="CobN_like"/>
    <property type="match status" value="1"/>
</dbReference>